<name>A0A9D4AIL6_9ROSI</name>
<reference evidence="1 2" key="1">
    <citation type="journal article" date="2021" name="Plant Biotechnol. J.">
        <title>Multi-omics assisted identification of the key and species-specific regulatory components of drought-tolerant mechanisms in Gossypium stocksii.</title>
        <authorList>
            <person name="Yu D."/>
            <person name="Ke L."/>
            <person name="Zhang D."/>
            <person name="Wu Y."/>
            <person name="Sun Y."/>
            <person name="Mei J."/>
            <person name="Sun J."/>
            <person name="Sun Y."/>
        </authorList>
    </citation>
    <scope>NUCLEOTIDE SEQUENCE [LARGE SCALE GENOMIC DNA]</scope>
    <source>
        <strain evidence="2">cv. E1</strain>
        <tissue evidence="1">Leaf</tissue>
    </source>
</reference>
<dbReference type="EMBL" id="JAIQCV010000002">
    <property type="protein sequence ID" value="KAH1121596.1"/>
    <property type="molecule type" value="Genomic_DNA"/>
</dbReference>
<evidence type="ECO:0000313" key="2">
    <source>
        <dbReference type="Proteomes" id="UP000828251"/>
    </source>
</evidence>
<protein>
    <submittedName>
        <fullName evidence="1">Uncharacterized protein</fullName>
    </submittedName>
</protein>
<gene>
    <name evidence="1" type="ORF">J1N35_004756</name>
</gene>
<proteinExistence type="predicted"/>
<organism evidence="1 2">
    <name type="scientific">Gossypium stocksii</name>
    <dbReference type="NCBI Taxonomy" id="47602"/>
    <lineage>
        <taxon>Eukaryota</taxon>
        <taxon>Viridiplantae</taxon>
        <taxon>Streptophyta</taxon>
        <taxon>Embryophyta</taxon>
        <taxon>Tracheophyta</taxon>
        <taxon>Spermatophyta</taxon>
        <taxon>Magnoliopsida</taxon>
        <taxon>eudicotyledons</taxon>
        <taxon>Gunneridae</taxon>
        <taxon>Pentapetalae</taxon>
        <taxon>rosids</taxon>
        <taxon>malvids</taxon>
        <taxon>Malvales</taxon>
        <taxon>Malvaceae</taxon>
        <taxon>Malvoideae</taxon>
        <taxon>Gossypium</taxon>
    </lineage>
</organism>
<dbReference type="OrthoDB" id="10251381at2759"/>
<feature type="non-terminal residue" evidence="1">
    <location>
        <position position="58"/>
    </location>
</feature>
<dbReference type="Gene3D" id="2.130.10.10">
    <property type="entry name" value="YVTN repeat-like/Quinoprotein amine dehydrogenase"/>
    <property type="match status" value="1"/>
</dbReference>
<dbReference type="InterPro" id="IPR015943">
    <property type="entry name" value="WD40/YVTN_repeat-like_dom_sf"/>
</dbReference>
<evidence type="ECO:0000313" key="1">
    <source>
        <dbReference type="EMBL" id="KAH1121596.1"/>
    </source>
</evidence>
<dbReference type="Proteomes" id="UP000828251">
    <property type="component" value="Unassembled WGS sequence"/>
</dbReference>
<sequence>MDHHDTIYSASWDHSVRKWDVETGKDFSDIDRSKVIIIDADGSRFKGIARSLRNLGVK</sequence>
<keyword evidence="2" id="KW-1185">Reference proteome</keyword>
<dbReference type="AlphaFoldDB" id="A0A9D4AIL6"/>
<comment type="caution">
    <text evidence="1">The sequence shown here is derived from an EMBL/GenBank/DDBJ whole genome shotgun (WGS) entry which is preliminary data.</text>
</comment>
<accession>A0A9D4AIL6</accession>